<proteinExistence type="predicted"/>
<dbReference type="Proteomes" id="UP000036681">
    <property type="component" value="Unplaced"/>
</dbReference>
<dbReference type="GO" id="GO:0016757">
    <property type="term" value="F:glycosyltransferase activity"/>
    <property type="evidence" value="ECO:0007669"/>
    <property type="project" value="InterPro"/>
</dbReference>
<evidence type="ECO:0000313" key="1">
    <source>
        <dbReference type="Proteomes" id="UP000036681"/>
    </source>
</evidence>
<dbReference type="GO" id="GO:0006506">
    <property type="term" value="P:GPI anchor biosynthetic process"/>
    <property type="evidence" value="ECO:0007669"/>
    <property type="project" value="InterPro"/>
</dbReference>
<dbReference type="InterPro" id="IPR029675">
    <property type="entry name" value="PGAP4"/>
</dbReference>
<sequence>MRIVLCIRNFFYQLCLISIVILILALSRSLLPTLSGIEDIFPSNISRHFNAAEFNSWRIQRANFTLEHISKSFNLTNEDNQVISIIIIASGREGYFLTQVIAAFIEILQTSNLYASISICNVSTVENEEIDRLSHIVNFFSFLFFLPIHNFRVPIIKPIKQFAYNFNKYEERLMKESNDYWFCMNATHNSRCTFIFKYFAHYVPIIKPIKQFAYNFNKYEERLMKESNDYWFCMNATHNSRCNFIFKYFAHYVPIIKPIKQFAYNFNKYEERLMKESNDYWFCMNATHNSRCTFIFKYFAHYVASCLQELKLVLLKTNFIYSTLRYTLLIEDDALPVPAFDPLMRSVVDRMDNDQRLDFIKLYHPGHLRKIPYYFQVI</sequence>
<evidence type="ECO:0000313" key="2">
    <source>
        <dbReference type="WBParaSite" id="ALUE_0001613501-mRNA-1"/>
    </source>
</evidence>
<dbReference type="GO" id="GO:0000139">
    <property type="term" value="C:Golgi membrane"/>
    <property type="evidence" value="ECO:0007669"/>
    <property type="project" value="InterPro"/>
</dbReference>
<dbReference type="WBParaSite" id="ALUE_0001613501-mRNA-1">
    <property type="protein sequence ID" value="ALUE_0001613501-mRNA-1"/>
    <property type="gene ID" value="ALUE_0001613501"/>
</dbReference>
<dbReference type="PANTHER" id="PTHR31410">
    <property type="entry name" value="TRANSMEMBRANE PROTEIN 246"/>
    <property type="match status" value="1"/>
</dbReference>
<reference evidence="2" key="1">
    <citation type="submission" date="2017-02" db="UniProtKB">
        <authorList>
            <consortium name="WormBaseParasite"/>
        </authorList>
    </citation>
    <scope>IDENTIFICATION</scope>
</reference>
<dbReference type="PANTHER" id="PTHR31410:SF1">
    <property type="entry name" value="POST-GPI ATTACHMENT TO PROTEINS FACTOR 4"/>
    <property type="match status" value="1"/>
</dbReference>
<protein>
    <submittedName>
        <fullName evidence="2">Glycosyltransferase family 92 protein</fullName>
    </submittedName>
</protein>
<accession>A0A0M3IDM3</accession>
<organism evidence="1 2">
    <name type="scientific">Ascaris lumbricoides</name>
    <name type="common">Giant roundworm</name>
    <dbReference type="NCBI Taxonomy" id="6252"/>
    <lineage>
        <taxon>Eukaryota</taxon>
        <taxon>Metazoa</taxon>
        <taxon>Ecdysozoa</taxon>
        <taxon>Nematoda</taxon>
        <taxon>Chromadorea</taxon>
        <taxon>Rhabditida</taxon>
        <taxon>Spirurina</taxon>
        <taxon>Ascaridomorpha</taxon>
        <taxon>Ascaridoidea</taxon>
        <taxon>Ascarididae</taxon>
        <taxon>Ascaris</taxon>
    </lineage>
</organism>
<dbReference type="AlphaFoldDB" id="A0A0M3IDM3"/>
<keyword evidence="1" id="KW-1185">Reference proteome</keyword>
<name>A0A0M3IDM3_ASCLU</name>